<dbReference type="GO" id="GO:0005886">
    <property type="term" value="C:plasma membrane"/>
    <property type="evidence" value="ECO:0007669"/>
    <property type="project" value="UniProtKB-SubCell"/>
</dbReference>
<accession>A0AAP4A4S1</accession>
<evidence type="ECO:0000256" key="3">
    <source>
        <dbReference type="ARBA" id="ARBA00022553"/>
    </source>
</evidence>
<dbReference type="SUPFAM" id="SSF158472">
    <property type="entry name" value="HAMP domain-like"/>
    <property type="match status" value="1"/>
</dbReference>
<dbReference type="Gene3D" id="6.10.340.10">
    <property type="match status" value="1"/>
</dbReference>
<dbReference type="InterPro" id="IPR050640">
    <property type="entry name" value="Bact_2-comp_sensor_kinase"/>
</dbReference>
<dbReference type="AlphaFoldDB" id="A0AAP4A4S1"/>
<keyword evidence="11 12" id="KW-0472">Membrane</keyword>
<feature type="transmembrane region" description="Helical" evidence="12">
    <location>
        <begin position="309"/>
        <end position="327"/>
    </location>
</feature>
<keyword evidence="3" id="KW-0597">Phosphoprotein</keyword>
<keyword evidence="4 14" id="KW-0808">Transferase</keyword>
<evidence type="ECO:0000256" key="10">
    <source>
        <dbReference type="ARBA" id="ARBA00023012"/>
    </source>
</evidence>
<dbReference type="SUPFAM" id="SSF55874">
    <property type="entry name" value="ATPase domain of HSP90 chaperone/DNA topoisomerase II/histidine kinase"/>
    <property type="match status" value="1"/>
</dbReference>
<evidence type="ECO:0000256" key="11">
    <source>
        <dbReference type="ARBA" id="ARBA00023136"/>
    </source>
</evidence>
<dbReference type="Pfam" id="PF00672">
    <property type="entry name" value="HAMP"/>
    <property type="match status" value="1"/>
</dbReference>
<feature type="domain" description="HAMP" evidence="13">
    <location>
        <begin position="329"/>
        <end position="381"/>
    </location>
</feature>
<dbReference type="CDD" id="cd06225">
    <property type="entry name" value="HAMP"/>
    <property type="match status" value="1"/>
</dbReference>
<dbReference type="PANTHER" id="PTHR34220">
    <property type="entry name" value="SENSOR HISTIDINE KINASE YPDA"/>
    <property type="match status" value="1"/>
</dbReference>
<dbReference type="EMBL" id="JARVWT010000007">
    <property type="protein sequence ID" value="MDH2332639.1"/>
    <property type="molecule type" value="Genomic_DNA"/>
</dbReference>
<evidence type="ECO:0000256" key="1">
    <source>
        <dbReference type="ARBA" id="ARBA00004651"/>
    </source>
</evidence>
<dbReference type="PROSITE" id="PS50885">
    <property type="entry name" value="HAMP"/>
    <property type="match status" value="1"/>
</dbReference>
<dbReference type="InterPro" id="IPR036890">
    <property type="entry name" value="HATPase_C_sf"/>
</dbReference>
<name>A0AAP4A4S1_PAEPO</name>
<keyword evidence="6" id="KW-0547">Nucleotide-binding</keyword>
<organism evidence="14 15">
    <name type="scientific">Paenibacillus polymyxa</name>
    <name type="common">Bacillus polymyxa</name>
    <dbReference type="NCBI Taxonomy" id="1406"/>
    <lineage>
        <taxon>Bacteria</taxon>
        <taxon>Bacillati</taxon>
        <taxon>Bacillota</taxon>
        <taxon>Bacilli</taxon>
        <taxon>Bacillales</taxon>
        <taxon>Paenibacillaceae</taxon>
        <taxon>Paenibacillus</taxon>
    </lineage>
</organism>
<keyword evidence="8" id="KW-0067">ATP-binding</keyword>
<dbReference type="Pfam" id="PF02518">
    <property type="entry name" value="HATPase_c"/>
    <property type="match status" value="1"/>
</dbReference>
<dbReference type="RefSeq" id="WP_279835003.1">
    <property type="nucleotide sequence ID" value="NZ_JARVWT010000007.1"/>
</dbReference>
<evidence type="ECO:0000256" key="5">
    <source>
        <dbReference type="ARBA" id="ARBA00022692"/>
    </source>
</evidence>
<keyword evidence="9 12" id="KW-1133">Transmembrane helix</keyword>
<dbReference type="Gene3D" id="3.30.565.10">
    <property type="entry name" value="Histidine kinase-like ATPase, C-terminal domain"/>
    <property type="match status" value="1"/>
</dbReference>
<keyword evidence="2" id="KW-1003">Cell membrane</keyword>
<keyword evidence="7 14" id="KW-0418">Kinase</keyword>
<comment type="caution">
    <text evidence="14">The sequence shown here is derived from an EMBL/GenBank/DDBJ whole genome shotgun (WGS) entry which is preliminary data.</text>
</comment>
<evidence type="ECO:0000256" key="2">
    <source>
        <dbReference type="ARBA" id="ARBA00022475"/>
    </source>
</evidence>
<evidence type="ECO:0000256" key="6">
    <source>
        <dbReference type="ARBA" id="ARBA00022741"/>
    </source>
</evidence>
<dbReference type="GO" id="GO:0005524">
    <property type="term" value="F:ATP binding"/>
    <property type="evidence" value="ECO:0007669"/>
    <property type="project" value="UniProtKB-KW"/>
</dbReference>
<dbReference type="Proteomes" id="UP001229409">
    <property type="component" value="Unassembled WGS sequence"/>
</dbReference>
<comment type="subcellular location">
    <subcellularLocation>
        <location evidence="1">Cell membrane</location>
        <topology evidence="1">Multi-pass membrane protein</topology>
    </subcellularLocation>
</comment>
<protein>
    <submittedName>
        <fullName evidence="14">Sensor histidine kinase</fullName>
        <ecNumber evidence="14">2.7.13.3</ecNumber>
    </submittedName>
</protein>
<dbReference type="Pfam" id="PF06580">
    <property type="entry name" value="His_kinase"/>
    <property type="match status" value="1"/>
</dbReference>
<evidence type="ECO:0000256" key="7">
    <source>
        <dbReference type="ARBA" id="ARBA00022777"/>
    </source>
</evidence>
<proteinExistence type="predicted"/>
<dbReference type="InterPro" id="IPR010559">
    <property type="entry name" value="Sig_transdc_His_kin_internal"/>
</dbReference>
<gene>
    <name evidence="14" type="ORF">QDS18_17455</name>
</gene>
<sequence length="606" mass="68653">MKRYIHKIKYQGLFFKIFIVMVVSITAVSLLTSLVTIRMSERLFAETFSITNAKVLSQIQSSFESFNDSIVNAVTHASENGTVKNYLTGGQSDSINSARIYFGMAQQMKQIKSNVDAYDVGVAVTGLNGRSFYSDSSYWPVTAEELKSNAITARSVARPAQLMYQLDTELFQQQMNNTAQKPTPYIIASKPFMERTSGTLYGMIYIAIREPEFRRFYNNFTSNGNDVLILDKSGLIVSSNRQDLIGQRSSELLGYATKINEQGLNYINADVMNKESILLSNYIPSFDFYLVNMIDRQAAIGQIIDVKSVVWICIAIVLIALVIVFLISRRLIRSLTRLVKQMSTIREKNFDNYIPVTGSYEVRQLSHAYNYMLDELNDYIRKLLETQKGQRNAELAALQRQINPHFLYNTLASIKMLVLKGNKETAAETINALISLLQNTISNVSETITIEQEMANMQNYVFINHVRYGQRVQVNYFVSPDCLEYHVPKLIIQPFIENSFFHAFNEKNVGHIYILVSKTEDTLICEVVDDGDGMDLDGHTVQDGLPNPKSKRQLFTGIGIQNVHNRITLLYGEEYGVTISSKKGEGTKVRMTLPLILKSNENDSTK</sequence>
<dbReference type="GO" id="GO:0000155">
    <property type="term" value="F:phosphorelay sensor kinase activity"/>
    <property type="evidence" value="ECO:0007669"/>
    <property type="project" value="InterPro"/>
</dbReference>
<keyword evidence="5 12" id="KW-0812">Transmembrane</keyword>
<dbReference type="PANTHER" id="PTHR34220:SF11">
    <property type="entry name" value="SENSOR PROTEIN KINASE HPTS"/>
    <property type="match status" value="1"/>
</dbReference>
<evidence type="ECO:0000256" key="4">
    <source>
        <dbReference type="ARBA" id="ARBA00022679"/>
    </source>
</evidence>
<dbReference type="InterPro" id="IPR003660">
    <property type="entry name" value="HAMP_dom"/>
</dbReference>
<evidence type="ECO:0000256" key="12">
    <source>
        <dbReference type="SAM" id="Phobius"/>
    </source>
</evidence>
<dbReference type="SMART" id="SM00304">
    <property type="entry name" value="HAMP"/>
    <property type="match status" value="1"/>
</dbReference>
<reference evidence="14" key="1">
    <citation type="submission" date="2023-04" db="EMBL/GenBank/DDBJ databases">
        <title>Uncovering the Secrets of Slow-Growing Bacteria in Tropical Savanna Soil through Cultivation and Genomic Analysis.</title>
        <authorList>
            <person name="Goncalves O.S."/>
            <person name="Santana M.F."/>
        </authorList>
    </citation>
    <scope>NUCLEOTIDE SEQUENCE</scope>
    <source>
        <strain evidence="14">ANTI</strain>
    </source>
</reference>
<dbReference type="InterPro" id="IPR003594">
    <property type="entry name" value="HATPase_dom"/>
</dbReference>
<dbReference type="EC" id="2.7.13.3" evidence="14"/>
<feature type="transmembrane region" description="Helical" evidence="12">
    <location>
        <begin position="12"/>
        <end position="35"/>
    </location>
</feature>
<evidence type="ECO:0000259" key="13">
    <source>
        <dbReference type="PROSITE" id="PS50885"/>
    </source>
</evidence>
<evidence type="ECO:0000256" key="9">
    <source>
        <dbReference type="ARBA" id="ARBA00022989"/>
    </source>
</evidence>
<keyword evidence="10" id="KW-0902">Two-component regulatory system</keyword>
<evidence type="ECO:0000313" key="14">
    <source>
        <dbReference type="EMBL" id="MDH2332639.1"/>
    </source>
</evidence>
<evidence type="ECO:0000313" key="15">
    <source>
        <dbReference type="Proteomes" id="UP001229409"/>
    </source>
</evidence>
<evidence type="ECO:0000256" key="8">
    <source>
        <dbReference type="ARBA" id="ARBA00022840"/>
    </source>
</evidence>